<dbReference type="KEGG" id="haby:HLVA_20050"/>
<dbReference type="RefSeq" id="WP_307904326.1">
    <property type="nucleotide sequence ID" value="NZ_AP027059.1"/>
</dbReference>
<sequence length="191" mass="22372">MLKKIKNKFSKLSKDDKEKGALIIVGYMILISFSYNFIFKNDIENIAINKKKLLNYKFEYAKSVGKMSKLKDKKAEIENKTKEYNNLKKVYINSSEKQFLRNEIIQKGKDWKIQFKTVDFMEENGKFYKKFVIKLNISSSYSNLLNYLNSLNNLSKKLIIDNIIVKKNSKLVNSTITIHTIIMQKGDKNGE</sequence>
<protein>
    <recommendedName>
        <fullName evidence="4">Pilus assembly protein PilO</fullName>
    </recommendedName>
</protein>
<evidence type="ECO:0000313" key="2">
    <source>
        <dbReference type="EMBL" id="BDU51436.1"/>
    </source>
</evidence>
<keyword evidence="1" id="KW-0812">Transmembrane</keyword>
<dbReference type="InterPro" id="IPR014717">
    <property type="entry name" value="Transl_elong_EF1B/ribsomal_bS6"/>
</dbReference>
<dbReference type="GO" id="GO:0043107">
    <property type="term" value="P:type IV pilus-dependent motility"/>
    <property type="evidence" value="ECO:0007669"/>
    <property type="project" value="InterPro"/>
</dbReference>
<dbReference type="AlphaFoldDB" id="A0AAU9DY46"/>
<dbReference type="GO" id="GO:0043683">
    <property type="term" value="P:type IV pilus assembly"/>
    <property type="evidence" value="ECO:0007669"/>
    <property type="project" value="InterPro"/>
</dbReference>
<feature type="transmembrane region" description="Helical" evidence="1">
    <location>
        <begin position="21"/>
        <end position="39"/>
    </location>
</feature>
<dbReference type="InterPro" id="IPR007445">
    <property type="entry name" value="PilO"/>
</dbReference>
<dbReference type="EMBL" id="AP027059">
    <property type="protein sequence ID" value="BDU51436.1"/>
    <property type="molecule type" value="Genomic_DNA"/>
</dbReference>
<organism evidence="2 3">
    <name type="scientific">Haliovirga abyssi</name>
    <dbReference type="NCBI Taxonomy" id="2996794"/>
    <lineage>
        <taxon>Bacteria</taxon>
        <taxon>Fusobacteriati</taxon>
        <taxon>Fusobacteriota</taxon>
        <taxon>Fusobacteriia</taxon>
        <taxon>Fusobacteriales</taxon>
        <taxon>Haliovirgaceae</taxon>
        <taxon>Haliovirga</taxon>
    </lineage>
</organism>
<evidence type="ECO:0000256" key="1">
    <source>
        <dbReference type="SAM" id="Phobius"/>
    </source>
</evidence>
<keyword evidence="3" id="KW-1185">Reference proteome</keyword>
<keyword evidence="1" id="KW-1133">Transmembrane helix</keyword>
<proteinExistence type="predicted"/>
<evidence type="ECO:0008006" key="4">
    <source>
        <dbReference type="Google" id="ProtNLM"/>
    </source>
</evidence>
<name>A0AAU9DY46_9FUSO</name>
<evidence type="ECO:0000313" key="3">
    <source>
        <dbReference type="Proteomes" id="UP001321582"/>
    </source>
</evidence>
<gene>
    <name evidence="2" type="ORF">HLVA_20050</name>
</gene>
<dbReference type="Proteomes" id="UP001321582">
    <property type="component" value="Chromosome"/>
</dbReference>
<dbReference type="Pfam" id="PF04350">
    <property type="entry name" value="PilO"/>
    <property type="match status" value="1"/>
</dbReference>
<accession>A0AAU9DY46</accession>
<reference evidence="2 3" key="1">
    <citation type="submission" date="2022-11" db="EMBL/GenBank/DDBJ databases">
        <title>Haliovirga abyssi gen. nov., sp. nov., a mesophilic fermentative bacterium isolated from the Iheya North hydrothermal field and the proposal of Haliovirgaceae fam. nov.</title>
        <authorList>
            <person name="Miyazaki U."/>
            <person name="Tame A."/>
            <person name="Miyazaki J."/>
            <person name="Takai K."/>
            <person name="Sawayama S."/>
            <person name="Kitajima M."/>
            <person name="Okamoto A."/>
            <person name="Nakagawa S."/>
        </authorList>
    </citation>
    <scope>NUCLEOTIDE SEQUENCE [LARGE SCALE GENOMIC DNA]</scope>
    <source>
        <strain evidence="2 3">IC12</strain>
    </source>
</reference>
<dbReference type="Gene3D" id="3.30.70.60">
    <property type="match status" value="1"/>
</dbReference>
<keyword evidence="1" id="KW-0472">Membrane</keyword>